<dbReference type="InterPro" id="IPR008610">
    <property type="entry name" value="Ebp2"/>
</dbReference>
<dbReference type="GO" id="GO:0005730">
    <property type="term" value="C:nucleolus"/>
    <property type="evidence" value="ECO:0007669"/>
    <property type="project" value="UniProtKB-SubCell"/>
</dbReference>
<feature type="compositionally biased region" description="Basic residues" evidence="6">
    <location>
        <begin position="590"/>
        <end position="615"/>
    </location>
</feature>
<feature type="compositionally biased region" description="Pro residues" evidence="6">
    <location>
        <begin position="64"/>
        <end position="74"/>
    </location>
</feature>
<feature type="compositionally biased region" description="Acidic residues" evidence="6">
    <location>
        <begin position="265"/>
        <end position="305"/>
    </location>
</feature>
<comment type="subcellular location">
    <subcellularLocation>
        <location evidence="1">Nucleus</location>
        <location evidence="1">Nucleolus</location>
    </subcellularLocation>
</comment>
<feature type="compositionally biased region" description="Acidic residues" evidence="6">
    <location>
        <begin position="320"/>
        <end position="343"/>
    </location>
</feature>
<feature type="compositionally biased region" description="Polar residues" evidence="6">
    <location>
        <begin position="103"/>
        <end position="114"/>
    </location>
</feature>
<feature type="compositionally biased region" description="Basic and acidic residues" evidence="6">
    <location>
        <begin position="473"/>
        <end position="510"/>
    </location>
</feature>
<accession>A0A9W8MNC1</accession>
<comment type="caution">
    <text evidence="8">The sequence shown here is derived from an EMBL/GenBank/DDBJ whole genome shotgun (WGS) entry which is preliminary data.</text>
</comment>
<keyword evidence="7" id="KW-0732">Signal</keyword>
<dbReference type="Proteomes" id="UP001140091">
    <property type="component" value="Unassembled WGS sequence"/>
</dbReference>
<feature type="compositionally biased region" description="Basic and acidic residues" evidence="6">
    <location>
        <begin position="148"/>
        <end position="181"/>
    </location>
</feature>
<evidence type="ECO:0000256" key="2">
    <source>
        <dbReference type="ARBA" id="ARBA00007336"/>
    </source>
</evidence>
<dbReference type="OrthoDB" id="443772at2759"/>
<feature type="chain" id="PRO_5040745706" description="Ebp2-domain-containing protein" evidence="7">
    <location>
        <begin position="19"/>
        <end position="615"/>
    </location>
</feature>
<dbReference type="PANTHER" id="PTHR13028:SF0">
    <property type="entry name" value="RRNA-PROCESSING PROTEIN EBP2-RELATED"/>
    <property type="match status" value="1"/>
</dbReference>
<reference evidence="8" key="1">
    <citation type="submission" date="2022-06" db="EMBL/GenBank/DDBJ databases">
        <title>Genome Sequence of Candolleomyces eurysporus.</title>
        <authorList>
            <person name="Buettner E."/>
        </authorList>
    </citation>
    <scope>NUCLEOTIDE SEQUENCE</scope>
    <source>
        <strain evidence="8">VTCC 930004</strain>
    </source>
</reference>
<dbReference type="AlphaFoldDB" id="A0A9W8MNC1"/>
<feature type="non-terminal residue" evidence="8">
    <location>
        <position position="615"/>
    </location>
</feature>
<comment type="similarity">
    <text evidence="2">Belongs to the EBP2 family.</text>
</comment>
<keyword evidence="9" id="KW-1185">Reference proteome</keyword>
<feature type="signal peptide" evidence="7">
    <location>
        <begin position="1"/>
        <end position="18"/>
    </location>
</feature>
<dbReference type="Pfam" id="PF05890">
    <property type="entry name" value="Ebp2"/>
    <property type="match status" value="1"/>
</dbReference>
<evidence type="ECO:0000256" key="4">
    <source>
        <dbReference type="ARBA" id="ARBA00023054"/>
    </source>
</evidence>
<feature type="compositionally biased region" description="Acidic residues" evidence="6">
    <location>
        <begin position="523"/>
        <end position="533"/>
    </location>
</feature>
<name>A0A9W8MNC1_9AGAR</name>
<organism evidence="8 9">
    <name type="scientific">Candolleomyces eurysporus</name>
    <dbReference type="NCBI Taxonomy" id="2828524"/>
    <lineage>
        <taxon>Eukaryota</taxon>
        <taxon>Fungi</taxon>
        <taxon>Dikarya</taxon>
        <taxon>Basidiomycota</taxon>
        <taxon>Agaricomycotina</taxon>
        <taxon>Agaricomycetes</taxon>
        <taxon>Agaricomycetidae</taxon>
        <taxon>Agaricales</taxon>
        <taxon>Agaricineae</taxon>
        <taxon>Psathyrellaceae</taxon>
        <taxon>Candolleomyces</taxon>
    </lineage>
</organism>
<proteinExistence type="inferred from homology"/>
<evidence type="ECO:0000256" key="1">
    <source>
        <dbReference type="ARBA" id="ARBA00004604"/>
    </source>
</evidence>
<feature type="region of interest" description="Disordered" evidence="6">
    <location>
        <begin position="471"/>
        <end position="615"/>
    </location>
</feature>
<feature type="compositionally biased region" description="Acidic residues" evidence="6">
    <location>
        <begin position="189"/>
        <end position="207"/>
    </location>
</feature>
<evidence type="ECO:0008006" key="10">
    <source>
        <dbReference type="Google" id="ProtNLM"/>
    </source>
</evidence>
<dbReference type="GO" id="GO:0034399">
    <property type="term" value="C:nuclear periphery"/>
    <property type="evidence" value="ECO:0007669"/>
    <property type="project" value="TreeGrafter"/>
</dbReference>
<evidence type="ECO:0000256" key="5">
    <source>
        <dbReference type="ARBA" id="ARBA00023242"/>
    </source>
</evidence>
<feature type="compositionally biased region" description="Acidic residues" evidence="6">
    <location>
        <begin position="217"/>
        <end position="237"/>
    </location>
</feature>
<dbReference type="GO" id="GO:0042273">
    <property type="term" value="P:ribosomal large subunit biogenesis"/>
    <property type="evidence" value="ECO:0007669"/>
    <property type="project" value="TreeGrafter"/>
</dbReference>
<evidence type="ECO:0000256" key="6">
    <source>
        <dbReference type="SAM" id="MobiDB-lite"/>
    </source>
</evidence>
<keyword evidence="3" id="KW-0690">Ribosome biogenesis</keyword>
<dbReference type="GO" id="GO:0006364">
    <property type="term" value="P:rRNA processing"/>
    <property type="evidence" value="ECO:0007669"/>
    <property type="project" value="TreeGrafter"/>
</dbReference>
<gene>
    <name evidence="8" type="ORF">H1R20_g2353</name>
</gene>
<dbReference type="GO" id="GO:0030687">
    <property type="term" value="C:preribosome, large subunit precursor"/>
    <property type="evidence" value="ECO:0007669"/>
    <property type="project" value="TreeGrafter"/>
</dbReference>
<evidence type="ECO:0000313" key="8">
    <source>
        <dbReference type="EMBL" id="KAJ2934764.1"/>
    </source>
</evidence>
<dbReference type="PANTHER" id="PTHR13028">
    <property type="entry name" value="RRNA PROCESSING PROTEIN EBNA1-BINDING PROTEIN-RELATED"/>
    <property type="match status" value="1"/>
</dbReference>
<sequence>MRLSTSAIVAALAARASAPPEVPPKDATTGPPPDEGGSSSKKASKIVSISTLVAAFAARTSAPPAVPPKVPPEYPATGSSSDEAIPSSKKVSDHHRARVAVFNANSTDLGTTYSYPKPLFDSGTNVMAKHSKTKTPKEVKPKTSTAKENGKAAPKDSTAKAAVPEKSKSKDKGKGKAKAVEPEPIFVSPDEDEDEWEDEDELDEDEAMAAASSDQEPASDSEEDDEDDDDDGVDEEGMERLLKALGEDGLDDFDKAQIMALNGTDSDEEEDSGEEGSEDEDVEQEGASDEEEDQSGSEEEEDEEENAAKPAKSKMAPQAADDEDEEDDEAIPLDEADDSVDEDAVPRRKVEIDNKVCNFCYLLLMARLTVEFCKVALERIRETIALDPSLPWTETLAVTYPHTIEVDVTDDLNREVAFYKQALYSANEARKLAAKHKLPFTRPSDYFAEMVKSDSHMERIRQRLLNESASIKLSEDKKKQREGKKFGKQVQMEKLKERERSRKEMDEKIKGLKRKRKDMLTGDGEDNVNDDQFDVAVENAISDNNSRPNKKSKMSRQSRDKKFGFGKGTGRFAKQNTRESTDSFGGPGKGKGKHPGGAKKAQRPGKSKRMNARNK</sequence>
<evidence type="ECO:0000256" key="7">
    <source>
        <dbReference type="SAM" id="SignalP"/>
    </source>
</evidence>
<protein>
    <recommendedName>
        <fullName evidence="10">Ebp2-domain-containing protein</fullName>
    </recommendedName>
</protein>
<feature type="region of interest" description="Disordered" evidence="6">
    <location>
        <begin position="59"/>
        <end position="344"/>
    </location>
</feature>
<dbReference type="EMBL" id="JANBPK010000710">
    <property type="protein sequence ID" value="KAJ2934764.1"/>
    <property type="molecule type" value="Genomic_DNA"/>
</dbReference>
<feature type="region of interest" description="Disordered" evidence="6">
    <location>
        <begin position="13"/>
        <end position="44"/>
    </location>
</feature>
<keyword evidence="5" id="KW-0539">Nucleus</keyword>
<evidence type="ECO:0000313" key="9">
    <source>
        <dbReference type="Proteomes" id="UP001140091"/>
    </source>
</evidence>
<evidence type="ECO:0000256" key="3">
    <source>
        <dbReference type="ARBA" id="ARBA00022517"/>
    </source>
</evidence>
<keyword evidence="4" id="KW-0175">Coiled coil</keyword>